<dbReference type="InterPro" id="IPR017892">
    <property type="entry name" value="Pkinase_C"/>
</dbReference>
<evidence type="ECO:0000256" key="8">
    <source>
        <dbReference type="ARBA" id="ARBA00022840"/>
    </source>
</evidence>
<keyword evidence="6 11" id="KW-0547">Nucleotide-binding</keyword>
<comment type="similarity">
    <text evidence="1">Belongs to the protein kinase superfamily. AGC Ser/Thr protein kinase family.</text>
</comment>
<evidence type="ECO:0000256" key="7">
    <source>
        <dbReference type="ARBA" id="ARBA00022777"/>
    </source>
</evidence>
<dbReference type="RefSeq" id="XP_024381463.1">
    <property type="nucleotide sequence ID" value="XM_024525695.2"/>
</dbReference>
<keyword evidence="5" id="KW-0808">Transferase</keyword>
<organism evidence="15">
    <name type="scientific">Physcomitrium patens</name>
    <name type="common">Spreading-leaved earth moss</name>
    <name type="synonym">Physcomitrella patens</name>
    <dbReference type="NCBI Taxonomy" id="3218"/>
    <lineage>
        <taxon>Eukaryota</taxon>
        <taxon>Viridiplantae</taxon>
        <taxon>Streptophyta</taxon>
        <taxon>Embryophyta</taxon>
        <taxon>Bryophyta</taxon>
        <taxon>Bryophytina</taxon>
        <taxon>Bryopsida</taxon>
        <taxon>Funariidae</taxon>
        <taxon>Funariales</taxon>
        <taxon>Funariaceae</taxon>
        <taxon>Physcomitrium</taxon>
    </lineage>
</organism>
<dbReference type="SUPFAM" id="SSF56112">
    <property type="entry name" value="Protein kinase-like (PK-like)"/>
    <property type="match status" value="1"/>
</dbReference>
<dbReference type="FunFam" id="3.30.200.20:FF:000102">
    <property type="entry name" value="Non-specific serine/threonine protein kinase"/>
    <property type="match status" value="1"/>
</dbReference>
<comment type="catalytic activity">
    <reaction evidence="10">
        <text>L-seryl-[protein] + ATP = O-phospho-L-seryl-[protein] + ADP + H(+)</text>
        <dbReference type="Rhea" id="RHEA:17989"/>
        <dbReference type="Rhea" id="RHEA-COMP:9863"/>
        <dbReference type="Rhea" id="RHEA-COMP:11604"/>
        <dbReference type="ChEBI" id="CHEBI:15378"/>
        <dbReference type="ChEBI" id="CHEBI:29999"/>
        <dbReference type="ChEBI" id="CHEBI:30616"/>
        <dbReference type="ChEBI" id="CHEBI:83421"/>
        <dbReference type="ChEBI" id="CHEBI:456216"/>
        <dbReference type="EC" id="2.7.11.1"/>
    </reaction>
</comment>
<feature type="region of interest" description="Disordered" evidence="12">
    <location>
        <begin position="302"/>
        <end position="336"/>
    </location>
</feature>
<dbReference type="KEGG" id="ppp:112285132"/>
<dbReference type="InterPro" id="IPR059233">
    <property type="entry name" value="MobB_NdrA/B/Cbk1"/>
</dbReference>
<feature type="region of interest" description="Disordered" evidence="12">
    <location>
        <begin position="551"/>
        <end position="587"/>
    </location>
</feature>
<gene>
    <name evidence="16" type="primary">LOC112285132</name>
    <name evidence="15" type="ORF">PHYPA_010247</name>
</gene>
<keyword evidence="4" id="KW-0597">Phosphoprotein</keyword>
<protein>
    <recommendedName>
        <fullName evidence="2">non-specific serine/threonine protein kinase</fullName>
        <ecNumber evidence="2">2.7.11.1</ecNumber>
    </recommendedName>
</protein>
<evidence type="ECO:0000313" key="17">
    <source>
        <dbReference type="Proteomes" id="UP000006727"/>
    </source>
</evidence>
<dbReference type="Pfam" id="PF00069">
    <property type="entry name" value="Pkinase"/>
    <property type="match status" value="2"/>
</dbReference>
<dbReference type="Pfam" id="PF00433">
    <property type="entry name" value="Pkinase_C"/>
    <property type="match status" value="1"/>
</dbReference>
<feature type="compositionally biased region" description="Low complexity" evidence="12">
    <location>
        <begin position="574"/>
        <end position="587"/>
    </location>
</feature>
<accession>A9SKA7</accession>
<feature type="binding site" evidence="11">
    <location>
        <position position="172"/>
    </location>
    <ligand>
        <name>ATP</name>
        <dbReference type="ChEBI" id="CHEBI:30616"/>
    </ligand>
</feature>
<keyword evidence="3" id="KW-0723">Serine/threonine-protein kinase</keyword>
<dbReference type="PANTHER" id="PTHR22988">
    <property type="entry name" value="MYOTONIC DYSTROPHY S/T KINASE-RELATED"/>
    <property type="match status" value="1"/>
</dbReference>
<dbReference type="InterPro" id="IPR008271">
    <property type="entry name" value="Ser/Thr_kinase_AS"/>
</dbReference>
<dbReference type="FunFam" id="1.10.510.10:FF:000106">
    <property type="entry name" value="Non-specific serine/threonine protein kinase"/>
    <property type="match status" value="1"/>
</dbReference>
<evidence type="ECO:0000256" key="4">
    <source>
        <dbReference type="ARBA" id="ARBA00022553"/>
    </source>
</evidence>
<proteinExistence type="inferred from homology"/>
<dbReference type="PANTHER" id="PTHR22988:SF76">
    <property type="entry name" value="CHROMOSOME UNDETERMINED SCAFFOLD_135, WHOLE GENOME SHOTGUN SEQUENCE"/>
    <property type="match status" value="1"/>
</dbReference>
<dbReference type="GO" id="GO:0035556">
    <property type="term" value="P:intracellular signal transduction"/>
    <property type="evidence" value="ECO:0000318"/>
    <property type="project" value="GO_Central"/>
</dbReference>
<dbReference type="Gene3D" id="1.10.510.10">
    <property type="entry name" value="Transferase(Phosphotransferase) domain 1"/>
    <property type="match status" value="1"/>
</dbReference>
<reference evidence="15 17" key="2">
    <citation type="journal article" date="2018" name="Plant J.">
        <title>The Physcomitrella patens chromosome-scale assembly reveals moss genome structure and evolution.</title>
        <authorList>
            <person name="Lang D."/>
            <person name="Ullrich K.K."/>
            <person name="Murat F."/>
            <person name="Fuchs J."/>
            <person name="Jenkins J."/>
            <person name="Haas F.B."/>
            <person name="Piednoel M."/>
            <person name="Gundlach H."/>
            <person name="Van Bel M."/>
            <person name="Meyberg R."/>
            <person name="Vives C."/>
            <person name="Morata J."/>
            <person name="Symeonidi A."/>
            <person name="Hiss M."/>
            <person name="Muchero W."/>
            <person name="Kamisugi Y."/>
            <person name="Saleh O."/>
            <person name="Blanc G."/>
            <person name="Decker E.L."/>
            <person name="van Gessel N."/>
            <person name="Grimwood J."/>
            <person name="Hayes R.D."/>
            <person name="Graham S.W."/>
            <person name="Gunter L.E."/>
            <person name="McDaniel S.F."/>
            <person name="Hoernstein S.N.W."/>
            <person name="Larsson A."/>
            <person name="Li F.W."/>
            <person name="Perroud P.F."/>
            <person name="Phillips J."/>
            <person name="Ranjan P."/>
            <person name="Rokshar D.S."/>
            <person name="Rothfels C.J."/>
            <person name="Schneider L."/>
            <person name="Shu S."/>
            <person name="Stevenson D.W."/>
            <person name="Thummler F."/>
            <person name="Tillich M."/>
            <person name="Villarreal Aguilar J.C."/>
            <person name="Widiez T."/>
            <person name="Wong G.K."/>
            <person name="Wymore A."/>
            <person name="Zhang Y."/>
            <person name="Zimmer A.D."/>
            <person name="Quatrano R.S."/>
            <person name="Mayer K.F.X."/>
            <person name="Goodstein D."/>
            <person name="Casacuberta J.M."/>
            <person name="Vandepoele K."/>
            <person name="Reski R."/>
            <person name="Cuming A.C."/>
            <person name="Tuskan G.A."/>
            <person name="Maumus F."/>
            <person name="Salse J."/>
            <person name="Schmutz J."/>
            <person name="Rensing S.A."/>
        </authorList>
    </citation>
    <scope>NUCLEOTIDE SEQUENCE [LARGE SCALE GENOMIC DNA]</scope>
    <source>
        <strain evidence="16 17">cv. Gransden 2004</strain>
    </source>
</reference>
<dbReference type="OrthoDB" id="3638488at2759"/>
<evidence type="ECO:0000259" key="13">
    <source>
        <dbReference type="PROSITE" id="PS50011"/>
    </source>
</evidence>
<keyword evidence="7" id="KW-0418">Kinase</keyword>
<dbReference type="GO" id="GO:0005737">
    <property type="term" value="C:cytoplasm"/>
    <property type="evidence" value="ECO:0007669"/>
    <property type="project" value="UniProtKB-ARBA"/>
</dbReference>
<dbReference type="Gramene" id="Pp3c7_11060V3.1">
    <property type="protein sequence ID" value="Pp3c7_11060V3.1"/>
    <property type="gene ID" value="Pp3c7_11060"/>
</dbReference>
<dbReference type="PROSITE" id="PS00107">
    <property type="entry name" value="PROTEIN_KINASE_ATP"/>
    <property type="match status" value="1"/>
</dbReference>
<evidence type="ECO:0000256" key="9">
    <source>
        <dbReference type="ARBA" id="ARBA00047899"/>
    </source>
</evidence>
<dbReference type="CDD" id="cd21742">
    <property type="entry name" value="MobB_NDR_LATS-like"/>
    <property type="match status" value="1"/>
</dbReference>
<dbReference type="SMART" id="SM00220">
    <property type="entry name" value="S_TKc"/>
    <property type="match status" value="1"/>
</dbReference>
<reference evidence="16" key="3">
    <citation type="submission" date="2020-12" db="UniProtKB">
        <authorList>
            <consortium name="EnsemblPlants"/>
        </authorList>
    </citation>
    <scope>IDENTIFICATION</scope>
</reference>
<dbReference type="Gramene" id="Pp3c7_11060V3.3">
    <property type="protein sequence ID" value="Pp3c7_11060V3.3"/>
    <property type="gene ID" value="Pp3c7_11060"/>
</dbReference>
<dbReference type="eggNOG" id="KOG0605">
    <property type="taxonomic scope" value="Eukaryota"/>
</dbReference>
<evidence type="ECO:0000313" key="16">
    <source>
        <dbReference type="EnsemblPlants" id="Pp3c7_11060V3.1"/>
    </source>
</evidence>
<dbReference type="GO" id="GO:0004674">
    <property type="term" value="F:protein serine/threonine kinase activity"/>
    <property type="evidence" value="ECO:0000318"/>
    <property type="project" value="GO_Central"/>
</dbReference>
<dbReference type="InterPro" id="IPR000719">
    <property type="entry name" value="Prot_kinase_dom"/>
</dbReference>
<dbReference type="EnsemblPlants" id="Pp3c7_11060V3.3">
    <property type="protein sequence ID" value="Pp3c7_11060V3.3"/>
    <property type="gene ID" value="Pp3c7_11060"/>
</dbReference>
<keyword evidence="8 11" id="KW-0067">ATP-binding</keyword>
<keyword evidence="17" id="KW-1185">Reference proteome</keyword>
<dbReference type="InterPro" id="IPR011009">
    <property type="entry name" value="Kinase-like_dom_sf"/>
</dbReference>
<reference evidence="15 17" key="1">
    <citation type="journal article" date="2008" name="Science">
        <title>The Physcomitrella genome reveals evolutionary insights into the conquest of land by plants.</title>
        <authorList>
            <person name="Rensing S."/>
            <person name="Lang D."/>
            <person name="Zimmer A."/>
            <person name="Terry A."/>
            <person name="Salamov A."/>
            <person name="Shapiro H."/>
            <person name="Nishiyama T."/>
            <person name="Perroud P.-F."/>
            <person name="Lindquist E."/>
            <person name="Kamisugi Y."/>
            <person name="Tanahashi T."/>
            <person name="Sakakibara K."/>
            <person name="Fujita T."/>
            <person name="Oishi K."/>
            <person name="Shin-I T."/>
            <person name="Kuroki Y."/>
            <person name="Toyoda A."/>
            <person name="Suzuki Y."/>
            <person name="Hashimoto A."/>
            <person name="Yamaguchi K."/>
            <person name="Sugano A."/>
            <person name="Kohara Y."/>
            <person name="Fujiyama A."/>
            <person name="Anterola A."/>
            <person name="Aoki S."/>
            <person name="Ashton N."/>
            <person name="Barbazuk W.B."/>
            <person name="Barker E."/>
            <person name="Bennetzen J."/>
            <person name="Bezanilla M."/>
            <person name="Blankenship R."/>
            <person name="Cho S.H."/>
            <person name="Dutcher S."/>
            <person name="Estelle M."/>
            <person name="Fawcett J.A."/>
            <person name="Gundlach H."/>
            <person name="Hanada K."/>
            <person name="Heyl A."/>
            <person name="Hicks K.A."/>
            <person name="Hugh J."/>
            <person name="Lohr M."/>
            <person name="Mayer K."/>
            <person name="Melkozernov A."/>
            <person name="Murata T."/>
            <person name="Nelson D."/>
            <person name="Pils B."/>
            <person name="Prigge M."/>
            <person name="Reiss B."/>
            <person name="Renner T."/>
            <person name="Rombauts S."/>
            <person name="Rushton P."/>
            <person name="Sanderfoot A."/>
            <person name="Schween G."/>
            <person name="Shiu S.-H."/>
            <person name="Stueber K."/>
            <person name="Theodoulou F.L."/>
            <person name="Tu H."/>
            <person name="Van de Peer Y."/>
            <person name="Verrier P.J."/>
            <person name="Waters E."/>
            <person name="Wood A."/>
            <person name="Yang L."/>
            <person name="Cove D."/>
            <person name="Cuming A."/>
            <person name="Hasebe M."/>
            <person name="Lucas S."/>
            <person name="Mishler D.B."/>
            <person name="Reski R."/>
            <person name="Grigoriev I."/>
            <person name="Quatrano R.S."/>
            <person name="Boore J.L."/>
        </authorList>
    </citation>
    <scope>NUCLEOTIDE SEQUENCE [LARGE SCALE GENOMIC DNA]</scope>
    <source>
        <strain evidence="16 17">cv. Gransden 2004</strain>
    </source>
</reference>
<dbReference type="STRING" id="3218.A9SKA7"/>
<evidence type="ECO:0000256" key="12">
    <source>
        <dbReference type="SAM" id="MobiDB-lite"/>
    </source>
</evidence>
<dbReference type="Gene3D" id="3.30.200.20">
    <property type="entry name" value="Phosphorylase Kinase, domain 1"/>
    <property type="match status" value="1"/>
</dbReference>
<evidence type="ECO:0000256" key="3">
    <source>
        <dbReference type="ARBA" id="ARBA00022527"/>
    </source>
</evidence>
<evidence type="ECO:0000259" key="14">
    <source>
        <dbReference type="PROSITE" id="PS51285"/>
    </source>
</evidence>
<dbReference type="GeneID" id="112285132"/>
<dbReference type="InterPro" id="IPR000961">
    <property type="entry name" value="AGC-kinase_C"/>
</dbReference>
<dbReference type="SMART" id="SM00133">
    <property type="entry name" value="S_TK_X"/>
    <property type="match status" value="1"/>
</dbReference>
<dbReference type="PROSITE" id="PS51285">
    <property type="entry name" value="AGC_KINASE_CTER"/>
    <property type="match status" value="1"/>
</dbReference>
<dbReference type="PROSITE" id="PS00108">
    <property type="entry name" value="PROTEIN_KINASE_ST"/>
    <property type="match status" value="1"/>
</dbReference>
<evidence type="ECO:0000256" key="1">
    <source>
        <dbReference type="ARBA" id="ARBA00009903"/>
    </source>
</evidence>
<dbReference type="FunFam" id="1.10.510.10:FF:000042">
    <property type="entry name" value="Non-specific serine/threonine protein kinase"/>
    <property type="match status" value="1"/>
</dbReference>
<evidence type="ECO:0000256" key="5">
    <source>
        <dbReference type="ARBA" id="ARBA00022679"/>
    </source>
</evidence>
<dbReference type="EnsemblPlants" id="Pp3c7_11060V3.1">
    <property type="protein sequence ID" value="Pp3c7_11060V3.1"/>
    <property type="gene ID" value="Pp3c7_11060"/>
</dbReference>
<dbReference type="Proteomes" id="UP000006727">
    <property type="component" value="Chromosome 7"/>
</dbReference>
<evidence type="ECO:0000256" key="11">
    <source>
        <dbReference type="PROSITE-ProRule" id="PRU10141"/>
    </source>
</evidence>
<feature type="domain" description="Protein kinase" evidence="13">
    <location>
        <begin position="143"/>
        <end position="451"/>
    </location>
</feature>
<dbReference type="InterPro" id="IPR050839">
    <property type="entry name" value="Rho-assoc_Ser/Thr_Kinase"/>
</dbReference>
<dbReference type="InterPro" id="IPR017441">
    <property type="entry name" value="Protein_kinase_ATP_BS"/>
</dbReference>
<dbReference type="CDD" id="cd05599">
    <property type="entry name" value="STKc_NDR_like"/>
    <property type="match status" value="1"/>
</dbReference>
<dbReference type="GO" id="GO:0005524">
    <property type="term" value="F:ATP binding"/>
    <property type="evidence" value="ECO:0007669"/>
    <property type="project" value="UniProtKB-UniRule"/>
</dbReference>
<evidence type="ECO:0000256" key="10">
    <source>
        <dbReference type="ARBA" id="ARBA00048679"/>
    </source>
</evidence>
<dbReference type="EC" id="2.7.11.1" evidence="2"/>
<dbReference type="AlphaFoldDB" id="A9SKA7"/>
<dbReference type="EMBL" id="ABEU02000007">
    <property type="protein sequence ID" value="PNR51061.1"/>
    <property type="molecule type" value="Genomic_DNA"/>
</dbReference>
<dbReference type="PROSITE" id="PS50011">
    <property type="entry name" value="PROTEIN_KINASE_DOM"/>
    <property type="match status" value="1"/>
</dbReference>
<feature type="compositionally biased region" description="Polar residues" evidence="12">
    <location>
        <begin position="321"/>
        <end position="336"/>
    </location>
</feature>
<evidence type="ECO:0000256" key="2">
    <source>
        <dbReference type="ARBA" id="ARBA00012513"/>
    </source>
</evidence>
<sequence>MEHKGMVLKGGQGLGGGPGGLLVNQDEAFKTVLATAQDGMGGLHVGSEDGRRAGIVDGVPPEDNLASSITRQKVAAAKQYIENHYKSQMKSLQERKERRWTLERKLQDADVSPEDQHHLIKDLERKETEFMRLQRHKMGVEDFELLTIIGRGAFGEVRLCRAKATGEVYAMKKLKKSEMLSRGQVEHVRAERNLLAEVDSHCIVKLQYSFQDSEYLYLIMEYLPGGDMMTLLMRKDTLTEDEARFYVAQSVLAIQSIHKHNYIHRDIKPDNLLLDKNGHMKLSDFGLCKPLDCRALSTLHEHEPSTDEEYREPMDVESGRLQPSSRGLPNRSQQEQLQHWQRNRRMLAYSTVGTPDYIAPEVLLKKGYGMECDWWSLGAIMFEMLVGYPPFYADDPMNTCRKIVNWRTYLKFPDEAKLTHEAKDLICRLLCDVEHRLGSRGGDDIKAHPWFKGVPWDKLYEMEAAYKPEVNGELDTQNFEKFDEVNSQPHASRSGPWRKMLTSKDTNFVGYTFKNSDVFKGMMNSPIAELKKKPQPKRPSIISLFDHTNVGAVSNGEESGDTHFDVAAGQSDESNSSSSLRKPQSSR</sequence>
<evidence type="ECO:0000313" key="15">
    <source>
        <dbReference type="EMBL" id="PNR51061.1"/>
    </source>
</evidence>
<evidence type="ECO:0000256" key="6">
    <source>
        <dbReference type="ARBA" id="ARBA00022741"/>
    </source>
</evidence>
<comment type="catalytic activity">
    <reaction evidence="9">
        <text>L-threonyl-[protein] + ATP = O-phospho-L-threonyl-[protein] + ADP + H(+)</text>
        <dbReference type="Rhea" id="RHEA:46608"/>
        <dbReference type="Rhea" id="RHEA-COMP:11060"/>
        <dbReference type="Rhea" id="RHEA-COMP:11605"/>
        <dbReference type="ChEBI" id="CHEBI:15378"/>
        <dbReference type="ChEBI" id="CHEBI:30013"/>
        <dbReference type="ChEBI" id="CHEBI:30616"/>
        <dbReference type="ChEBI" id="CHEBI:61977"/>
        <dbReference type="ChEBI" id="CHEBI:456216"/>
        <dbReference type="EC" id="2.7.11.1"/>
    </reaction>
</comment>
<name>A9SKA7_PHYPA</name>
<feature type="domain" description="AGC-kinase C-terminal" evidence="14">
    <location>
        <begin position="452"/>
        <end position="523"/>
    </location>
</feature>